<feature type="compositionally biased region" description="Pro residues" evidence="1">
    <location>
        <begin position="121"/>
        <end position="137"/>
    </location>
</feature>
<feature type="compositionally biased region" description="Low complexity" evidence="1">
    <location>
        <begin position="98"/>
        <end position="111"/>
    </location>
</feature>
<accession>A0A167NK05</accession>
<reference evidence="2 3" key="1">
    <citation type="journal article" date="2016" name="Mol. Biol. Evol.">
        <title>Comparative Genomics of Early-Diverging Mushroom-Forming Fungi Provides Insights into the Origins of Lignocellulose Decay Capabilities.</title>
        <authorList>
            <person name="Nagy L.G."/>
            <person name="Riley R."/>
            <person name="Tritt A."/>
            <person name="Adam C."/>
            <person name="Daum C."/>
            <person name="Floudas D."/>
            <person name="Sun H."/>
            <person name="Yadav J.S."/>
            <person name="Pangilinan J."/>
            <person name="Larsson K.H."/>
            <person name="Matsuura K."/>
            <person name="Barry K."/>
            <person name="Labutti K."/>
            <person name="Kuo R."/>
            <person name="Ohm R.A."/>
            <person name="Bhattacharya S.S."/>
            <person name="Shirouzu T."/>
            <person name="Yoshinaga Y."/>
            <person name="Martin F.M."/>
            <person name="Grigoriev I.V."/>
            <person name="Hibbett D.S."/>
        </authorList>
    </citation>
    <scope>NUCLEOTIDE SEQUENCE [LARGE SCALE GENOMIC DNA]</scope>
    <source>
        <strain evidence="2 3">TUFC12733</strain>
    </source>
</reference>
<dbReference type="OrthoDB" id="10045710at2759"/>
<dbReference type="Proteomes" id="UP000076738">
    <property type="component" value="Unassembled WGS sequence"/>
</dbReference>
<feature type="compositionally biased region" description="Pro residues" evidence="1">
    <location>
        <begin position="200"/>
        <end position="209"/>
    </location>
</feature>
<feature type="compositionally biased region" description="Pro residues" evidence="1">
    <location>
        <begin position="175"/>
        <end position="185"/>
    </location>
</feature>
<organism evidence="2 3">
    <name type="scientific">Calocera viscosa (strain TUFC12733)</name>
    <dbReference type="NCBI Taxonomy" id="1330018"/>
    <lineage>
        <taxon>Eukaryota</taxon>
        <taxon>Fungi</taxon>
        <taxon>Dikarya</taxon>
        <taxon>Basidiomycota</taxon>
        <taxon>Agaricomycotina</taxon>
        <taxon>Dacrymycetes</taxon>
        <taxon>Dacrymycetales</taxon>
        <taxon>Dacrymycetaceae</taxon>
        <taxon>Calocera</taxon>
    </lineage>
</organism>
<feature type="compositionally biased region" description="Polar residues" evidence="1">
    <location>
        <begin position="285"/>
        <end position="296"/>
    </location>
</feature>
<feature type="compositionally biased region" description="Gly residues" evidence="1">
    <location>
        <begin position="510"/>
        <end position="520"/>
    </location>
</feature>
<feature type="compositionally biased region" description="Acidic residues" evidence="1">
    <location>
        <begin position="380"/>
        <end position="390"/>
    </location>
</feature>
<name>A0A167NK05_CALVF</name>
<dbReference type="AlphaFoldDB" id="A0A167NK05"/>
<feature type="region of interest" description="Disordered" evidence="1">
    <location>
        <begin position="754"/>
        <end position="775"/>
    </location>
</feature>
<dbReference type="STRING" id="1330018.A0A167NK05"/>
<evidence type="ECO:0000256" key="1">
    <source>
        <dbReference type="SAM" id="MobiDB-lite"/>
    </source>
</evidence>
<proteinExistence type="predicted"/>
<keyword evidence="3" id="KW-1185">Reference proteome</keyword>
<feature type="region of interest" description="Disordered" evidence="1">
    <location>
        <begin position="62"/>
        <end position="664"/>
    </location>
</feature>
<evidence type="ECO:0000313" key="3">
    <source>
        <dbReference type="Proteomes" id="UP000076738"/>
    </source>
</evidence>
<sequence>MRLLLIPPLTALCPSHPSGHQHRSCTGTGIDLGARIPESEQLEIPASSEKRMPSAALQARIAAFESPPSSTTTTSSPAAPRRMSGHTAQHPYQHTHPLDAPSPSSPTSLSLAGIPVLSPQRPNPPSVILGLPPPKPSGPAIGTMPVGAGAGLRKVPPPPVNTTYAPYVPKRNTGPPLPPRKPTTPTPSQQQQQQQQYPTSYPPRLPTRTPPLQGKPSLTSLRSSSSTRSAQSLQSLQSAQSVGQSRSSVHSPPPAMLSASSTGTGMGMGQGLTPPPRTLGKHAHTPSTGSFQSVSLSADEDERLPTTSTSTSRPVLGPGFAGSGSLQAQAPGQAEMDHSPDPDSDLERTTTSSFDMVDTSPISPVSKGLSRWESIGSPDPETELETETEDERTPVVVAWQTPRPGVGAVGLGYGHRKPVPASAPVSPPGGVAGRRLPPPHTSSVSLSGTGGSLCGTSALPSRSAGGEGQRRPPIPPTAYERYTALFERNVRASSAGGGSGSRGGSAFTLLGGGGGGGGGSASASYTTISPSGTISFASPSLGSAAATNRAPSGPAEGSQLPTRSEVSNISSSTAFSTITSGSGSTGPSTSGSTNPSSTSGSTRTASPAPGPGKPRARERTSAGWRGTSIDGFPPFTAAVADGAGTSEGPGRGWERQSHSHSPVPAPAQQMPMFWMQGQAGPGAGVGKEKLKGYVVKAIWGLSKLPREKLQEIWCVLPLSLSSGHEMRVLMHPRAGTNVILPRRARSIRRRLRTGCGGSTRSCGGHGSGLARGQKAGGDLRVQQGLNLSAVRGVRERKNVFIQLMLQ</sequence>
<feature type="compositionally biased region" description="Low complexity" evidence="1">
    <location>
        <begin position="66"/>
        <end position="80"/>
    </location>
</feature>
<gene>
    <name evidence="2" type="ORF">CALVIDRAFT_60631</name>
</gene>
<dbReference type="EMBL" id="KV417278">
    <property type="protein sequence ID" value="KZO97797.1"/>
    <property type="molecule type" value="Genomic_DNA"/>
</dbReference>
<feature type="compositionally biased region" description="Polar residues" evidence="1">
    <location>
        <begin position="525"/>
        <end position="550"/>
    </location>
</feature>
<feature type="compositionally biased region" description="Low complexity" evidence="1">
    <location>
        <begin position="210"/>
        <end position="241"/>
    </location>
</feature>
<protein>
    <submittedName>
        <fullName evidence="2">Uncharacterized protein</fullName>
    </submittedName>
</protein>
<feature type="compositionally biased region" description="Low complexity" evidence="1">
    <location>
        <begin position="567"/>
        <end position="602"/>
    </location>
</feature>
<feature type="compositionally biased region" description="Low complexity" evidence="1">
    <location>
        <begin position="186"/>
        <end position="199"/>
    </location>
</feature>
<evidence type="ECO:0000313" key="2">
    <source>
        <dbReference type="EMBL" id="KZO97797.1"/>
    </source>
</evidence>
<feature type="compositionally biased region" description="Basic and acidic residues" evidence="1">
    <location>
        <begin position="335"/>
        <end position="348"/>
    </location>
</feature>